<proteinExistence type="predicted"/>
<keyword evidence="2" id="KW-1185">Reference proteome</keyword>
<accession>A0A5N5FMM2</accession>
<dbReference type="Proteomes" id="UP000327157">
    <property type="component" value="Unassembled WGS sequence"/>
</dbReference>
<dbReference type="AlphaFoldDB" id="A0A5N5FMM2"/>
<comment type="caution">
    <text evidence="1">The sequence shown here is derived from an EMBL/GenBank/DDBJ whole genome shotgun (WGS) entry which is preliminary data.</text>
</comment>
<evidence type="ECO:0000313" key="2">
    <source>
        <dbReference type="Proteomes" id="UP000327157"/>
    </source>
</evidence>
<gene>
    <name evidence="1" type="ORF">D8674_039600</name>
</gene>
<reference evidence="1 2" key="2">
    <citation type="submission" date="2019-11" db="EMBL/GenBank/DDBJ databases">
        <title>A de novo genome assembly of a pear dwarfing rootstock.</title>
        <authorList>
            <person name="Wang F."/>
            <person name="Wang J."/>
            <person name="Li S."/>
            <person name="Zhang Y."/>
            <person name="Fang M."/>
            <person name="Ma L."/>
            <person name="Zhao Y."/>
            <person name="Jiang S."/>
        </authorList>
    </citation>
    <scope>NUCLEOTIDE SEQUENCE [LARGE SCALE GENOMIC DNA]</scope>
    <source>
        <strain evidence="1">S2</strain>
        <tissue evidence="1">Leaf</tissue>
    </source>
</reference>
<evidence type="ECO:0000313" key="1">
    <source>
        <dbReference type="EMBL" id="KAB2604408.1"/>
    </source>
</evidence>
<dbReference type="EMBL" id="SMOL01000627">
    <property type="protein sequence ID" value="KAB2604408.1"/>
    <property type="molecule type" value="Genomic_DNA"/>
</dbReference>
<name>A0A5N5FMM2_9ROSA</name>
<organism evidence="1 2">
    <name type="scientific">Pyrus ussuriensis x Pyrus communis</name>
    <dbReference type="NCBI Taxonomy" id="2448454"/>
    <lineage>
        <taxon>Eukaryota</taxon>
        <taxon>Viridiplantae</taxon>
        <taxon>Streptophyta</taxon>
        <taxon>Embryophyta</taxon>
        <taxon>Tracheophyta</taxon>
        <taxon>Spermatophyta</taxon>
        <taxon>Magnoliopsida</taxon>
        <taxon>eudicotyledons</taxon>
        <taxon>Gunneridae</taxon>
        <taxon>Pentapetalae</taxon>
        <taxon>rosids</taxon>
        <taxon>fabids</taxon>
        <taxon>Rosales</taxon>
        <taxon>Rosaceae</taxon>
        <taxon>Amygdaloideae</taxon>
        <taxon>Maleae</taxon>
        <taxon>Pyrus</taxon>
    </lineage>
</organism>
<dbReference type="OrthoDB" id="3919at2759"/>
<reference evidence="1 2" key="1">
    <citation type="submission" date="2019-09" db="EMBL/GenBank/DDBJ databases">
        <authorList>
            <person name="Ou C."/>
        </authorList>
    </citation>
    <scope>NUCLEOTIDE SEQUENCE [LARGE SCALE GENOMIC DNA]</scope>
    <source>
        <strain evidence="1">S2</strain>
        <tissue evidence="1">Leaf</tissue>
    </source>
</reference>
<sequence length="518" mass="58112">MSSSSHKNDNDVLPLYRQGGSLSKVGYFKAGYFKIGFDDLFRDFLKAYWHVIPSGVRVKRVKDGSSPEPYDGARRAIKFHPYYFVFGFTFPMSRFFQEVLCSMRYSEFGSTPKTSSNIRKVHVALGIPSEYHEWRWLLSPLHRKKSGSHLERLATMKSDKVFMPAKVTLQPDPSVADTNSSAEKNEIARAGNHEKSTKFASGEVAEICALLKPDLLEDMNVCAKFVNGVKGVIGPSFFAKHTTEYRRTVLLAMIQKTAILVAEPILLGQEDTKAIKEIQDLKRAIFEFRSAAYAKDEKLIAAYNQVIYFMKVVDRLEPQVLELQGALKINDNLKKKVEELQRSQADFYKMGYVDHLFGRLSDFKFSGKNFETFFISLKDLLAFNFESSIGEVVGDVGQTIGSLPKTVSYLSALGNSFRFGLAIALSISRHGHVLLDAILLKELRQIFAHELLAVVDDNGLRNAKSPNDVPPYKALYVRLSRGNHKLCFYPFGEIAHCMNNQGLICGCSSLAGSASIDL</sequence>
<protein>
    <submittedName>
        <fullName evidence="1">Uncharacterized protein</fullName>
    </submittedName>
</protein>